<dbReference type="SMART" id="SM00354">
    <property type="entry name" value="HTH_LACI"/>
    <property type="match status" value="1"/>
</dbReference>
<dbReference type="OrthoDB" id="9796186at2"/>
<dbReference type="GO" id="GO:0003700">
    <property type="term" value="F:DNA-binding transcription factor activity"/>
    <property type="evidence" value="ECO:0007669"/>
    <property type="project" value="TreeGrafter"/>
</dbReference>
<dbReference type="InterPro" id="IPR046335">
    <property type="entry name" value="LacI/GalR-like_sensor"/>
</dbReference>
<dbReference type="PANTHER" id="PTHR30146:SF109">
    <property type="entry name" value="HTH-TYPE TRANSCRIPTIONAL REGULATOR GALS"/>
    <property type="match status" value="1"/>
</dbReference>
<dbReference type="FunCoup" id="A0A402CZ96">
    <property type="interactions" value="89"/>
</dbReference>
<dbReference type="SUPFAM" id="SSF47413">
    <property type="entry name" value="lambda repressor-like DNA-binding domains"/>
    <property type="match status" value="1"/>
</dbReference>
<gene>
    <name evidence="1" type="ORF">CCAX7_15400</name>
</gene>
<dbReference type="CDD" id="cd06267">
    <property type="entry name" value="PBP1_LacI_sugar_binding-like"/>
    <property type="match status" value="1"/>
</dbReference>
<dbReference type="AlphaFoldDB" id="A0A402CZ96"/>
<dbReference type="PROSITE" id="PS50932">
    <property type="entry name" value="HTH_LACI_2"/>
    <property type="match status" value="1"/>
</dbReference>
<dbReference type="Gene3D" id="3.40.50.2300">
    <property type="match status" value="2"/>
</dbReference>
<dbReference type="CDD" id="cd01392">
    <property type="entry name" value="HTH_LacI"/>
    <property type="match status" value="1"/>
</dbReference>
<dbReference type="Pfam" id="PF00356">
    <property type="entry name" value="LacI"/>
    <property type="match status" value="1"/>
</dbReference>
<accession>A0A402CZ96</accession>
<dbReference type="Proteomes" id="UP000287394">
    <property type="component" value="Chromosome"/>
</dbReference>
<name>A0A402CZ96_9BACT</name>
<protein>
    <submittedName>
        <fullName evidence="1">LacI family transcriptional regulator</fullName>
    </submittedName>
</protein>
<dbReference type="InterPro" id="IPR010982">
    <property type="entry name" value="Lambda_DNA-bd_dom_sf"/>
</dbReference>
<organism evidence="1 2">
    <name type="scientific">Capsulimonas corticalis</name>
    <dbReference type="NCBI Taxonomy" id="2219043"/>
    <lineage>
        <taxon>Bacteria</taxon>
        <taxon>Bacillati</taxon>
        <taxon>Armatimonadota</taxon>
        <taxon>Armatimonadia</taxon>
        <taxon>Capsulimonadales</taxon>
        <taxon>Capsulimonadaceae</taxon>
        <taxon>Capsulimonas</taxon>
    </lineage>
</organism>
<dbReference type="KEGG" id="ccot:CCAX7_15400"/>
<dbReference type="InterPro" id="IPR028082">
    <property type="entry name" value="Peripla_BP_I"/>
</dbReference>
<dbReference type="InterPro" id="IPR000843">
    <property type="entry name" value="HTH_LacI"/>
</dbReference>
<dbReference type="EMBL" id="AP025739">
    <property type="protein sequence ID" value="BDI29489.1"/>
    <property type="molecule type" value="Genomic_DNA"/>
</dbReference>
<proteinExistence type="predicted"/>
<dbReference type="Gene3D" id="1.10.260.40">
    <property type="entry name" value="lambda repressor-like DNA-binding domains"/>
    <property type="match status" value="1"/>
</dbReference>
<dbReference type="SUPFAM" id="SSF53822">
    <property type="entry name" value="Periplasmic binding protein-like I"/>
    <property type="match status" value="1"/>
</dbReference>
<dbReference type="GO" id="GO:0000976">
    <property type="term" value="F:transcription cis-regulatory region binding"/>
    <property type="evidence" value="ECO:0007669"/>
    <property type="project" value="TreeGrafter"/>
</dbReference>
<evidence type="ECO:0000313" key="2">
    <source>
        <dbReference type="Proteomes" id="UP000287394"/>
    </source>
</evidence>
<reference evidence="1 2" key="1">
    <citation type="journal article" date="2019" name="Int. J. Syst. Evol. Microbiol.">
        <title>Capsulimonas corticalis gen. nov., sp. nov., an aerobic capsulated bacterium, of a novel bacterial order, Capsulimonadales ord. nov., of the class Armatimonadia of the phylum Armatimonadetes.</title>
        <authorList>
            <person name="Li J."/>
            <person name="Kudo C."/>
            <person name="Tonouchi A."/>
        </authorList>
    </citation>
    <scope>NUCLEOTIDE SEQUENCE [LARGE SCALE GENOMIC DNA]</scope>
    <source>
        <strain evidence="1 2">AX-7</strain>
    </source>
</reference>
<keyword evidence="2" id="KW-1185">Reference proteome</keyword>
<dbReference type="RefSeq" id="WP_119322629.1">
    <property type="nucleotide sequence ID" value="NZ_AP025739.1"/>
</dbReference>
<dbReference type="Pfam" id="PF13377">
    <property type="entry name" value="Peripla_BP_3"/>
    <property type="match status" value="1"/>
</dbReference>
<sequence>MRQKPTIRDIASACGVAPSTVSRVLNNRAGEVGEETRLRILDAMRRMNYRPGQTRQAPADKTYTLGVISGITGATYYHEGYFHSLVDSLLAVISERRQNGLIFAPHIFHAAPQQSIRSYCDGQCDGLLVLAPGMESLLVTSLQERGFPLALLGSSGGIASVAYCDLDNIHAVALAMNEFVGMGHRRIALCQGPEGLEATALRHAGYLQALSTAGIPLDEALVSPMLSDTRTNEDSQSIASWVRWVLRALPAGRRPTAILCFNDTHAGSVLEALAALSLRVPEDVSVIGFDDGGSAHFAPPLTTIGQPYREIALHAVEAVLAQIAGNEDSVSQRVLLQGNLIRRQSVAPPSAAD</sequence>
<dbReference type="PANTHER" id="PTHR30146">
    <property type="entry name" value="LACI-RELATED TRANSCRIPTIONAL REPRESSOR"/>
    <property type="match status" value="1"/>
</dbReference>
<evidence type="ECO:0000313" key="1">
    <source>
        <dbReference type="EMBL" id="BDI29489.1"/>
    </source>
</evidence>